<gene>
    <name evidence="1" type="ORF">GCM10023081_46690</name>
</gene>
<proteinExistence type="predicted"/>
<evidence type="ECO:0000313" key="1">
    <source>
        <dbReference type="EMBL" id="GAA3705314.1"/>
    </source>
</evidence>
<name>A0ABP7DLB2_9MICC</name>
<accession>A0ABP7DLB2</accession>
<dbReference type="EMBL" id="BAABEO010000045">
    <property type="protein sequence ID" value="GAA3705314.1"/>
    <property type="molecule type" value="Genomic_DNA"/>
</dbReference>
<organism evidence="1 2">
    <name type="scientific">Arthrobacter ginkgonis</name>
    <dbReference type="NCBI Taxonomy" id="1630594"/>
    <lineage>
        <taxon>Bacteria</taxon>
        <taxon>Bacillati</taxon>
        <taxon>Actinomycetota</taxon>
        <taxon>Actinomycetes</taxon>
        <taxon>Micrococcales</taxon>
        <taxon>Micrococcaceae</taxon>
        <taxon>Arthrobacter</taxon>
    </lineage>
</organism>
<reference evidence="2" key="1">
    <citation type="journal article" date="2019" name="Int. J. Syst. Evol. Microbiol.">
        <title>The Global Catalogue of Microorganisms (GCM) 10K type strain sequencing project: providing services to taxonomists for standard genome sequencing and annotation.</title>
        <authorList>
            <consortium name="The Broad Institute Genomics Platform"/>
            <consortium name="The Broad Institute Genome Sequencing Center for Infectious Disease"/>
            <person name="Wu L."/>
            <person name="Ma J."/>
        </authorList>
    </citation>
    <scope>NUCLEOTIDE SEQUENCE [LARGE SCALE GENOMIC DNA]</scope>
    <source>
        <strain evidence="2">JCM 30742</strain>
    </source>
</reference>
<dbReference type="Proteomes" id="UP001500752">
    <property type="component" value="Unassembled WGS sequence"/>
</dbReference>
<dbReference type="RefSeq" id="WP_345154827.1">
    <property type="nucleotide sequence ID" value="NZ_BAABEO010000045.1"/>
</dbReference>
<keyword evidence="2" id="KW-1185">Reference proteome</keyword>
<sequence>MAYTFDPIFAIDPFDPSKAAANAAITIFAPGDNTQAPLTITDTSGLPLANPVTTNADGFAPAFIADLDRVAWIGGGLTGFLTSYEGLKEVATAAADSAGVAAQAADGSRVAAESAGTTAASGAVAAVQAQLGAAVDAASASAQAAQAAALLVDTPAGSVIRQTVETDLDTPGSGLSTRLNAAFVRFVDQDGNPLPAGSVTTIHVNTTTGDIDDITFEEA</sequence>
<evidence type="ECO:0000313" key="2">
    <source>
        <dbReference type="Proteomes" id="UP001500752"/>
    </source>
</evidence>
<protein>
    <submittedName>
        <fullName evidence="1">Uncharacterized protein</fullName>
    </submittedName>
</protein>
<comment type="caution">
    <text evidence="1">The sequence shown here is derived from an EMBL/GenBank/DDBJ whole genome shotgun (WGS) entry which is preliminary data.</text>
</comment>